<dbReference type="PANTHER" id="PTHR43479">
    <property type="entry name" value="ACREF/ENVCD OPERON REPRESSOR-RELATED"/>
    <property type="match status" value="1"/>
</dbReference>
<accession>A0AAJ1ICT4</accession>
<proteinExistence type="predicted"/>
<evidence type="ECO:0000259" key="3">
    <source>
        <dbReference type="PROSITE" id="PS50977"/>
    </source>
</evidence>
<organism evidence="4 5">
    <name type="scientific">Candidatus Thalassospirochaeta sargassi</name>
    <dbReference type="NCBI Taxonomy" id="3119039"/>
    <lineage>
        <taxon>Bacteria</taxon>
        <taxon>Pseudomonadati</taxon>
        <taxon>Spirochaetota</taxon>
        <taxon>Spirochaetia</taxon>
        <taxon>Spirochaetales</taxon>
        <taxon>Spirochaetaceae</taxon>
        <taxon>Candidatus Thalassospirochaeta</taxon>
    </lineage>
</organism>
<dbReference type="Pfam" id="PF00440">
    <property type="entry name" value="TetR_N"/>
    <property type="match status" value="1"/>
</dbReference>
<feature type="domain" description="HTH tetR-type" evidence="3">
    <location>
        <begin position="12"/>
        <end position="72"/>
    </location>
</feature>
<dbReference type="InterPro" id="IPR050624">
    <property type="entry name" value="HTH-type_Tx_Regulator"/>
</dbReference>
<evidence type="ECO:0000313" key="4">
    <source>
        <dbReference type="EMBL" id="MDC7226933.1"/>
    </source>
</evidence>
<name>A0AAJ1ICT4_9SPIO</name>
<evidence type="ECO:0000256" key="1">
    <source>
        <dbReference type="ARBA" id="ARBA00023125"/>
    </source>
</evidence>
<gene>
    <name evidence="4" type="ORF">PQJ61_09235</name>
</gene>
<dbReference type="InterPro" id="IPR009057">
    <property type="entry name" value="Homeodomain-like_sf"/>
</dbReference>
<evidence type="ECO:0000313" key="5">
    <source>
        <dbReference type="Proteomes" id="UP001221217"/>
    </source>
</evidence>
<protein>
    <submittedName>
        <fullName evidence="4">TetR/AcrR family transcriptional regulator</fullName>
    </submittedName>
</protein>
<dbReference type="PRINTS" id="PR00455">
    <property type="entry name" value="HTHTETR"/>
</dbReference>
<dbReference type="Proteomes" id="UP001221217">
    <property type="component" value="Unassembled WGS sequence"/>
</dbReference>
<sequence>MCIKERKQREKEQFRNRILETAIRIVHEDGFQALTIRKLAERIEYSPRTIYLYFSDKEELLKAIVEYGFAASVQNLEANDYYSGLSAEQHLRAAVSYHLKTAVENVNYYNAVIQIIQGKGFEPGPNQLKFEQYLSESLEPYLKMDGDSAFTMFLLFASIRGIAVELINKSLPVNADELNDKTELVFNFYKNLLET</sequence>
<feature type="DNA-binding region" description="H-T-H motif" evidence="2">
    <location>
        <begin position="35"/>
        <end position="54"/>
    </location>
</feature>
<dbReference type="Gene3D" id="1.10.357.10">
    <property type="entry name" value="Tetracycline Repressor, domain 2"/>
    <property type="match status" value="1"/>
</dbReference>
<dbReference type="SUPFAM" id="SSF46689">
    <property type="entry name" value="Homeodomain-like"/>
    <property type="match status" value="1"/>
</dbReference>
<dbReference type="PANTHER" id="PTHR43479:SF11">
    <property type="entry name" value="ACREF_ENVCD OPERON REPRESSOR-RELATED"/>
    <property type="match status" value="1"/>
</dbReference>
<dbReference type="AlphaFoldDB" id="A0AAJ1ICT4"/>
<dbReference type="EMBL" id="JAQQAL010000021">
    <property type="protein sequence ID" value="MDC7226933.1"/>
    <property type="molecule type" value="Genomic_DNA"/>
</dbReference>
<dbReference type="GO" id="GO:0003677">
    <property type="term" value="F:DNA binding"/>
    <property type="evidence" value="ECO:0007669"/>
    <property type="project" value="UniProtKB-UniRule"/>
</dbReference>
<keyword evidence="1 2" id="KW-0238">DNA-binding</keyword>
<evidence type="ECO:0000256" key="2">
    <source>
        <dbReference type="PROSITE-ProRule" id="PRU00335"/>
    </source>
</evidence>
<dbReference type="InterPro" id="IPR001647">
    <property type="entry name" value="HTH_TetR"/>
</dbReference>
<reference evidence="4 5" key="1">
    <citation type="submission" date="2022-12" db="EMBL/GenBank/DDBJ databases">
        <title>Metagenome assembled genome from gulf of manar.</title>
        <authorList>
            <person name="Kohli P."/>
            <person name="Pk S."/>
            <person name="Venkata Ramana C."/>
            <person name="Sasikala C."/>
        </authorList>
    </citation>
    <scope>NUCLEOTIDE SEQUENCE [LARGE SCALE GENOMIC DNA]</scope>
    <source>
        <strain evidence="4">JB008</strain>
    </source>
</reference>
<comment type="caution">
    <text evidence="4">The sequence shown here is derived from an EMBL/GenBank/DDBJ whole genome shotgun (WGS) entry which is preliminary data.</text>
</comment>
<dbReference type="PROSITE" id="PS50977">
    <property type="entry name" value="HTH_TETR_2"/>
    <property type="match status" value="1"/>
</dbReference>